<feature type="domain" description="DUF4283" evidence="2">
    <location>
        <begin position="22"/>
        <end position="79"/>
    </location>
</feature>
<gene>
    <name evidence="3" type="ORF">Gorai_018996</name>
</gene>
<evidence type="ECO:0000256" key="1">
    <source>
        <dbReference type="SAM" id="MobiDB-lite"/>
    </source>
</evidence>
<feature type="non-terminal residue" evidence="3">
    <location>
        <position position="257"/>
    </location>
</feature>
<dbReference type="Proteomes" id="UP000593578">
    <property type="component" value="Unassembled WGS sequence"/>
</dbReference>
<organism evidence="3 4">
    <name type="scientific">Gossypium raimondii</name>
    <name type="common">Peruvian cotton</name>
    <name type="synonym">Gossypium klotzschianum subsp. raimondii</name>
    <dbReference type="NCBI Taxonomy" id="29730"/>
    <lineage>
        <taxon>Eukaryota</taxon>
        <taxon>Viridiplantae</taxon>
        <taxon>Streptophyta</taxon>
        <taxon>Embryophyta</taxon>
        <taxon>Tracheophyta</taxon>
        <taxon>Spermatophyta</taxon>
        <taxon>Magnoliopsida</taxon>
        <taxon>eudicotyledons</taxon>
        <taxon>Gunneridae</taxon>
        <taxon>Pentapetalae</taxon>
        <taxon>rosids</taxon>
        <taxon>malvids</taxon>
        <taxon>Malvales</taxon>
        <taxon>Malvaceae</taxon>
        <taxon>Malvoideae</taxon>
        <taxon>Gossypium</taxon>
    </lineage>
</organism>
<protein>
    <recommendedName>
        <fullName evidence="2">DUF4283 domain-containing protein</fullName>
    </recommendedName>
</protein>
<accession>A0A7J8PME7</accession>
<sequence>SLKDAEEEEAVRLEALVFSTGELLENCLTGTFLTYSVINFPSMRAILVNVWHPIGGIMIFDLSDGRFQYRLFHKVDADRHGESFCPLRVLQDDQELSFGWDISLKAPFRRATSHSSRWLREEGGGSPGMEGRNFRGNTSVDEENLTQNAQDQGLIRRSKIDLVIAQDGPSNGLLGGGFDDAIREDDPTFNGEGLKWPRLYLANSEGNNKRNGDEHQNKISADTNGKCWQCTGFYGAPQETRREKSWQLLRQLNDCST</sequence>
<evidence type="ECO:0000313" key="4">
    <source>
        <dbReference type="Proteomes" id="UP000593578"/>
    </source>
</evidence>
<feature type="region of interest" description="Disordered" evidence="1">
    <location>
        <begin position="117"/>
        <end position="141"/>
    </location>
</feature>
<proteinExistence type="predicted"/>
<dbReference type="AlphaFoldDB" id="A0A7J8PME7"/>
<feature type="non-terminal residue" evidence="3">
    <location>
        <position position="1"/>
    </location>
</feature>
<name>A0A7J8PME7_GOSRA</name>
<reference evidence="3 4" key="1">
    <citation type="journal article" date="2019" name="Genome Biol. Evol.">
        <title>Insights into the evolution of the New World diploid cottons (Gossypium, subgenus Houzingenia) based on genome sequencing.</title>
        <authorList>
            <person name="Grover C.E."/>
            <person name="Arick M.A. 2nd"/>
            <person name="Thrash A."/>
            <person name="Conover J.L."/>
            <person name="Sanders W.S."/>
            <person name="Peterson D.G."/>
            <person name="Frelichowski J.E."/>
            <person name="Scheffler J.A."/>
            <person name="Scheffler B.E."/>
            <person name="Wendel J.F."/>
        </authorList>
    </citation>
    <scope>NUCLEOTIDE SEQUENCE [LARGE SCALE GENOMIC DNA]</scope>
    <source>
        <strain evidence="3">8</strain>
        <tissue evidence="3">Leaf</tissue>
    </source>
</reference>
<comment type="caution">
    <text evidence="3">The sequence shown here is derived from an EMBL/GenBank/DDBJ whole genome shotgun (WGS) entry which is preliminary data.</text>
</comment>
<dbReference type="InterPro" id="IPR025558">
    <property type="entry name" value="DUF4283"/>
</dbReference>
<evidence type="ECO:0000313" key="3">
    <source>
        <dbReference type="EMBL" id="MBA0590283.1"/>
    </source>
</evidence>
<dbReference type="EMBL" id="JABEZZ010000007">
    <property type="protein sequence ID" value="MBA0590283.1"/>
    <property type="molecule type" value="Genomic_DNA"/>
</dbReference>
<evidence type="ECO:0000259" key="2">
    <source>
        <dbReference type="Pfam" id="PF14111"/>
    </source>
</evidence>
<dbReference type="Pfam" id="PF14111">
    <property type="entry name" value="DUF4283"/>
    <property type="match status" value="1"/>
</dbReference>